<dbReference type="InterPro" id="IPR052895">
    <property type="entry name" value="HetReg/Transcr_Mod"/>
</dbReference>
<proteinExistence type="predicted"/>
<dbReference type="Proteomes" id="UP000799779">
    <property type="component" value="Unassembled WGS sequence"/>
</dbReference>
<dbReference type="AlphaFoldDB" id="A0A6A5WYY3"/>
<dbReference type="Pfam" id="PF26639">
    <property type="entry name" value="Het-6_barrel"/>
    <property type="match status" value="1"/>
</dbReference>
<evidence type="ECO:0000259" key="1">
    <source>
        <dbReference type="Pfam" id="PF06985"/>
    </source>
</evidence>
<feature type="domain" description="Heterokaryon incompatibility" evidence="1">
    <location>
        <begin position="74"/>
        <end position="215"/>
    </location>
</feature>
<sequence length="618" mass="69475">MPLSPYRPSSFTLSGSTLRPGLLHSKSGVLGEKFYQYSELQGPGAIRLVKILPAKMSTIKCEIYHFSLDNPPPYIAISYAWGDAAQTDKIDLDGIKIPVAVSLYSALEALRGKKEDVLVWVDGLCIDQQNRDERTEQVKLMTNIYTKAESVAIWLGPEADESDLAVELIQEVAANADSAEHISSLISSHDTKPALAAVVALFERNYWRRLWVVQEVYNAQSVIVHCGSTKRPWVDYTKAAEVFVDHRAELDRDFHRRSSYGISRNQFTYSQVLAYQGPRSLPDLGSLAKLGRESFLEAMCACRRKLSTDPRDKVFGILGVLPPEIRAEFPVDYNQSVREVYINAVDYLLHTTDRLDVICESIHFPLHTSSANLPTWVPDWSHSPQTASLGRMCDFSAAGETEAKYRLLDGRRKLEISAIHLDTISFHGIAVGTLCTLADYLMAFLHWRALLHDSGFETKSSYPDVEEAFCRTLCLDQVPLEWDKPQDLLTVCYHVFASLIRERLPSLPLSHLLKRYAAKPVAIEDRRQFLQENFGGRMMGRCLCFTEGGYIGMGSGFMTPGDLIVVPLGCSTPILLRPEGGHGEFGFVGDVYIHGYMHGEAYDQYKEGTRDMWKYVIH</sequence>
<evidence type="ECO:0000313" key="3">
    <source>
        <dbReference type="Proteomes" id="UP000799779"/>
    </source>
</evidence>
<dbReference type="PANTHER" id="PTHR24148">
    <property type="entry name" value="ANKYRIN REPEAT DOMAIN-CONTAINING PROTEIN 39 HOMOLOG-RELATED"/>
    <property type="match status" value="1"/>
</dbReference>
<dbReference type="Pfam" id="PF06985">
    <property type="entry name" value="HET"/>
    <property type="match status" value="1"/>
</dbReference>
<dbReference type="EMBL" id="ML977558">
    <property type="protein sequence ID" value="KAF2006902.1"/>
    <property type="molecule type" value="Genomic_DNA"/>
</dbReference>
<dbReference type="OrthoDB" id="3548654at2759"/>
<gene>
    <name evidence="2" type="ORF">P154DRAFT_421176</name>
</gene>
<keyword evidence="3" id="KW-1185">Reference proteome</keyword>
<name>A0A6A5WYY3_9PLEO</name>
<evidence type="ECO:0000313" key="2">
    <source>
        <dbReference type="EMBL" id="KAF2006902.1"/>
    </source>
</evidence>
<reference evidence="2" key="1">
    <citation type="journal article" date="2020" name="Stud. Mycol.">
        <title>101 Dothideomycetes genomes: a test case for predicting lifestyles and emergence of pathogens.</title>
        <authorList>
            <person name="Haridas S."/>
            <person name="Albert R."/>
            <person name="Binder M."/>
            <person name="Bloem J."/>
            <person name="Labutti K."/>
            <person name="Salamov A."/>
            <person name="Andreopoulos B."/>
            <person name="Baker S."/>
            <person name="Barry K."/>
            <person name="Bills G."/>
            <person name="Bluhm B."/>
            <person name="Cannon C."/>
            <person name="Castanera R."/>
            <person name="Culley D."/>
            <person name="Daum C."/>
            <person name="Ezra D."/>
            <person name="Gonzalez J."/>
            <person name="Henrissat B."/>
            <person name="Kuo A."/>
            <person name="Liang C."/>
            <person name="Lipzen A."/>
            <person name="Lutzoni F."/>
            <person name="Magnuson J."/>
            <person name="Mondo S."/>
            <person name="Nolan M."/>
            <person name="Ohm R."/>
            <person name="Pangilinan J."/>
            <person name="Park H.-J."/>
            <person name="Ramirez L."/>
            <person name="Alfaro M."/>
            <person name="Sun H."/>
            <person name="Tritt A."/>
            <person name="Yoshinaga Y."/>
            <person name="Zwiers L.-H."/>
            <person name="Turgeon B."/>
            <person name="Goodwin S."/>
            <person name="Spatafora J."/>
            <person name="Crous P."/>
            <person name="Grigoriev I."/>
        </authorList>
    </citation>
    <scope>NUCLEOTIDE SEQUENCE</scope>
    <source>
        <strain evidence="2">CBS 123094</strain>
    </source>
</reference>
<dbReference type="PANTHER" id="PTHR24148:SF73">
    <property type="entry name" value="HET DOMAIN PROTEIN (AFU_ORTHOLOGUE AFUA_8G01020)"/>
    <property type="match status" value="1"/>
</dbReference>
<organism evidence="2 3">
    <name type="scientific">Amniculicola lignicola CBS 123094</name>
    <dbReference type="NCBI Taxonomy" id="1392246"/>
    <lineage>
        <taxon>Eukaryota</taxon>
        <taxon>Fungi</taxon>
        <taxon>Dikarya</taxon>
        <taxon>Ascomycota</taxon>
        <taxon>Pezizomycotina</taxon>
        <taxon>Dothideomycetes</taxon>
        <taxon>Pleosporomycetidae</taxon>
        <taxon>Pleosporales</taxon>
        <taxon>Amniculicolaceae</taxon>
        <taxon>Amniculicola</taxon>
    </lineage>
</organism>
<protein>
    <recommendedName>
        <fullName evidence="1">Heterokaryon incompatibility domain-containing protein</fullName>
    </recommendedName>
</protein>
<dbReference type="InterPro" id="IPR010730">
    <property type="entry name" value="HET"/>
</dbReference>
<accession>A0A6A5WYY3</accession>